<dbReference type="eggNOG" id="COG3181">
    <property type="taxonomic scope" value="Bacteria"/>
</dbReference>
<dbReference type="OrthoDB" id="9780943at2"/>
<dbReference type="EMBL" id="ABCP01000011">
    <property type="protein sequence ID" value="EDM47920.1"/>
    <property type="molecule type" value="Genomic_DNA"/>
</dbReference>
<evidence type="ECO:0000256" key="1">
    <source>
        <dbReference type="ARBA" id="ARBA00006987"/>
    </source>
</evidence>
<dbReference type="RefSeq" id="WP_007153603.1">
    <property type="nucleotide sequence ID" value="NZ_ABCP01000011.1"/>
</dbReference>
<dbReference type="Proteomes" id="UP000005856">
    <property type="component" value="Unassembled WGS sequence"/>
</dbReference>
<gene>
    <name evidence="3" type="ORF">MDG893_15060</name>
</gene>
<sequence length="342" mass="37039">MKITPSNLASIAIGCLLSMGVMAQDSSAESFYEGRTVELMVGFSPGGGYDTYARTLARHLPKHFPGNPNVVVRNVPGAGSLVLMNQIANSLPKDGSVFALVNSGIPFEPLFGNKQAKFDTQEVNWVGSLADDTVLGIANADSGIEHLLDLREKSMTMGGSGAGSSTNFMPRVLAELFDLNLTVIAGYPGSTDIVLAMERGEVDGIGGQFMSTIMTRTPEWLAEDRKVNHIYQLSMKKHELLPDVDLVRDMAETEDQRQAVDLLAASLMFARPFVAPPGIDPERLDILRTAMEQTAKDPEFLADAERQSLPVNFGSGEEMHAFFAKIEQTPPHVVEIVVSAKN</sequence>
<dbReference type="Pfam" id="PF03401">
    <property type="entry name" value="TctC"/>
    <property type="match status" value="1"/>
</dbReference>
<dbReference type="Gene3D" id="3.40.190.150">
    <property type="entry name" value="Bordetella uptake gene, domain 1"/>
    <property type="match status" value="1"/>
</dbReference>
<keyword evidence="4" id="KW-1185">Reference proteome</keyword>
<dbReference type="STRING" id="443152.MDG893_15060"/>
<dbReference type="PANTHER" id="PTHR42928">
    <property type="entry name" value="TRICARBOXYLATE-BINDING PROTEIN"/>
    <property type="match status" value="1"/>
</dbReference>
<comment type="caution">
    <text evidence="3">The sequence shown here is derived from an EMBL/GenBank/DDBJ whole genome shotgun (WGS) entry which is preliminary data.</text>
</comment>
<accession>A6F007</accession>
<dbReference type="PANTHER" id="PTHR42928:SF5">
    <property type="entry name" value="BLR1237 PROTEIN"/>
    <property type="match status" value="1"/>
</dbReference>
<dbReference type="AlphaFoldDB" id="A6F007"/>
<dbReference type="InterPro" id="IPR005064">
    <property type="entry name" value="BUG"/>
</dbReference>
<evidence type="ECO:0000313" key="3">
    <source>
        <dbReference type="EMBL" id="EDM47920.1"/>
    </source>
</evidence>
<dbReference type="PROSITE" id="PS51257">
    <property type="entry name" value="PROKAR_LIPOPROTEIN"/>
    <property type="match status" value="1"/>
</dbReference>
<name>A6F007_9GAMM</name>
<feature type="signal peptide" evidence="2">
    <location>
        <begin position="1"/>
        <end position="23"/>
    </location>
</feature>
<protein>
    <submittedName>
        <fullName evidence="3">Uncharacterized protein</fullName>
    </submittedName>
</protein>
<evidence type="ECO:0000313" key="4">
    <source>
        <dbReference type="Proteomes" id="UP000005856"/>
    </source>
</evidence>
<feature type="chain" id="PRO_5002693787" evidence="2">
    <location>
        <begin position="24"/>
        <end position="342"/>
    </location>
</feature>
<evidence type="ECO:0000256" key="2">
    <source>
        <dbReference type="SAM" id="SignalP"/>
    </source>
</evidence>
<dbReference type="Gene3D" id="3.40.190.10">
    <property type="entry name" value="Periplasmic binding protein-like II"/>
    <property type="match status" value="1"/>
</dbReference>
<organism evidence="3 4">
    <name type="scientific">Marinobacter algicola DG893</name>
    <dbReference type="NCBI Taxonomy" id="443152"/>
    <lineage>
        <taxon>Bacteria</taxon>
        <taxon>Pseudomonadati</taxon>
        <taxon>Pseudomonadota</taxon>
        <taxon>Gammaproteobacteria</taxon>
        <taxon>Pseudomonadales</taxon>
        <taxon>Marinobacteraceae</taxon>
        <taxon>Marinobacter</taxon>
    </lineage>
</organism>
<dbReference type="SUPFAM" id="SSF53850">
    <property type="entry name" value="Periplasmic binding protein-like II"/>
    <property type="match status" value="1"/>
</dbReference>
<reference evidence="3 4" key="1">
    <citation type="submission" date="2007-06" db="EMBL/GenBank/DDBJ databases">
        <authorList>
            <person name="Green D."/>
            <person name="Ferriera S."/>
            <person name="Johnson J."/>
            <person name="Kravitz S."/>
            <person name="Beeson K."/>
            <person name="Sutton G."/>
            <person name="Rogers Y.-H."/>
            <person name="Friedman R."/>
            <person name="Frazier M."/>
            <person name="Venter J.C."/>
        </authorList>
    </citation>
    <scope>NUCLEOTIDE SEQUENCE [LARGE SCALE GENOMIC DNA]</scope>
    <source>
        <strain evidence="3 4">DG893</strain>
    </source>
</reference>
<dbReference type="InterPro" id="IPR042100">
    <property type="entry name" value="Bug_dom1"/>
</dbReference>
<proteinExistence type="inferred from homology"/>
<keyword evidence="2" id="KW-0732">Signal</keyword>
<comment type="similarity">
    <text evidence="1">Belongs to the UPF0065 (bug) family.</text>
</comment>